<comment type="caution">
    <text evidence="5">The sequence shown here is derived from an EMBL/GenBank/DDBJ whole genome shotgun (WGS) entry which is preliminary data.</text>
</comment>
<dbReference type="GO" id="GO:0005615">
    <property type="term" value="C:extracellular space"/>
    <property type="evidence" value="ECO:0007669"/>
    <property type="project" value="TreeGrafter"/>
</dbReference>
<dbReference type="Pfam" id="PF01273">
    <property type="entry name" value="LBP_BPI_CETP"/>
    <property type="match status" value="1"/>
</dbReference>
<evidence type="ECO:0000256" key="1">
    <source>
        <dbReference type="ARBA" id="ARBA00007292"/>
    </source>
</evidence>
<feature type="chain" id="PRO_5041205998" description="Lipid-binding serum glycoprotein N-terminal domain-containing protein" evidence="3">
    <location>
        <begin position="21"/>
        <end position="494"/>
    </location>
</feature>
<dbReference type="InterPro" id="IPR001124">
    <property type="entry name" value="Lipid-bd_serum_glycop_C"/>
</dbReference>
<keyword evidence="2" id="KW-1015">Disulfide bond</keyword>
<dbReference type="AlphaFoldDB" id="A0AA39LIK2"/>
<evidence type="ECO:0000313" key="6">
    <source>
        <dbReference type="Proteomes" id="UP001175271"/>
    </source>
</evidence>
<keyword evidence="6" id="KW-1185">Reference proteome</keyword>
<dbReference type="InterPro" id="IPR017942">
    <property type="entry name" value="Lipid-bd_serum_glycop_N"/>
</dbReference>
<feature type="signal peptide" evidence="3">
    <location>
        <begin position="1"/>
        <end position="20"/>
    </location>
</feature>
<protein>
    <recommendedName>
        <fullName evidence="4">Lipid-binding serum glycoprotein N-terminal domain-containing protein</fullName>
    </recommendedName>
</protein>
<gene>
    <name evidence="5" type="ORF">QR680_002592</name>
</gene>
<dbReference type="Pfam" id="PF02886">
    <property type="entry name" value="LBP_BPI_CETP_C"/>
    <property type="match status" value="1"/>
</dbReference>
<dbReference type="PANTHER" id="PTHR10504:SF131">
    <property type="entry name" value="BPI2 DOMAIN-CONTAINING PROTEIN"/>
    <property type="match status" value="1"/>
</dbReference>
<name>A0AA39LIK2_9BILA</name>
<evidence type="ECO:0000313" key="5">
    <source>
        <dbReference type="EMBL" id="KAK0398450.1"/>
    </source>
</evidence>
<sequence>MKTQLCLLALLATIVAVAFGTAPGAELQVNQRGLDAFAQTGVALLNQRIPGTKIPDASSLMSEAMHFSWSVWDITIDRFHVDQTRTGVSAEPTNKVNVHIVDLSFGISAHYRFKVKEGFVHASKSGTIDATTSGATTSVTVGISSEGGHPHLSSISCSANLGDFDIKFHGGIINKIINMFHKAIAKHLKSKIDDVICAQVAKIVTEDGNKALGGIPLEFNLNGEAAGFHVDYALTSSPYATAQFIGIPVLGQFWYDGHRTDSAIPKPSGAVKPLARNDMVCVALDGQGIFGSATYAFRQSPKSRFNIDSNLLRHFPEKIRQYFTCDCTGKACITTLIPEIKSFCRAGASISVDAEATAFPGFHFNASGAYISAEGKGQFKMVLPGGASTPLFELDAKIGILIQSNLRIENWVIKGDVKLYDAELSARSPIVPISTHHIQALWNEALSVVVSSIADQILSSGIPLPNLPKTTPIKPNFAFSDHELLFCSDLKLNL</sequence>
<feature type="domain" description="Lipid-binding serum glycoprotein N-terminal" evidence="4">
    <location>
        <begin position="28"/>
        <end position="258"/>
    </location>
</feature>
<dbReference type="InterPro" id="IPR032942">
    <property type="entry name" value="BPI/LBP/Plunc"/>
</dbReference>
<dbReference type="GO" id="GO:0008289">
    <property type="term" value="F:lipid binding"/>
    <property type="evidence" value="ECO:0007669"/>
    <property type="project" value="InterPro"/>
</dbReference>
<organism evidence="5 6">
    <name type="scientific">Steinernema hermaphroditum</name>
    <dbReference type="NCBI Taxonomy" id="289476"/>
    <lineage>
        <taxon>Eukaryota</taxon>
        <taxon>Metazoa</taxon>
        <taxon>Ecdysozoa</taxon>
        <taxon>Nematoda</taxon>
        <taxon>Chromadorea</taxon>
        <taxon>Rhabditida</taxon>
        <taxon>Tylenchina</taxon>
        <taxon>Panagrolaimomorpha</taxon>
        <taxon>Strongyloidoidea</taxon>
        <taxon>Steinernematidae</taxon>
        <taxon>Steinernema</taxon>
    </lineage>
</organism>
<dbReference type="Gene3D" id="3.15.20.10">
    <property type="entry name" value="Bactericidal permeability-increasing protein, domain 2"/>
    <property type="match status" value="1"/>
</dbReference>
<dbReference type="PANTHER" id="PTHR10504">
    <property type="entry name" value="BACTERICIDAL PERMEABILITY-INCREASING BPI PROTEIN-RELATED"/>
    <property type="match status" value="1"/>
</dbReference>
<evidence type="ECO:0000259" key="4">
    <source>
        <dbReference type="SMART" id="SM00328"/>
    </source>
</evidence>
<comment type="similarity">
    <text evidence="1">Belongs to the BPI/LBP/Plunc superfamily. BPI/LBP family.</text>
</comment>
<dbReference type="Proteomes" id="UP001175271">
    <property type="component" value="Unassembled WGS sequence"/>
</dbReference>
<evidence type="ECO:0000256" key="2">
    <source>
        <dbReference type="ARBA" id="ARBA00023157"/>
    </source>
</evidence>
<accession>A0AA39LIK2</accession>
<dbReference type="EMBL" id="JAUCMV010000005">
    <property type="protein sequence ID" value="KAK0398450.1"/>
    <property type="molecule type" value="Genomic_DNA"/>
</dbReference>
<dbReference type="SUPFAM" id="SSF55394">
    <property type="entry name" value="Bactericidal permeability-increasing protein, BPI"/>
    <property type="match status" value="2"/>
</dbReference>
<dbReference type="InterPro" id="IPR017943">
    <property type="entry name" value="Bactericidal_perm-incr_a/b_dom"/>
</dbReference>
<reference evidence="5" key="1">
    <citation type="submission" date="2023-06" db="EMBL/GenBank/DDBJ databases">
        <title>Genomic analysis of the entomopathogenic nematode Steinernema hermaphroditum.</title>
        <authorList>
            <person name="Schwarz E.M."/>
            <person name="Heppert J.K."/>
            <person name="Baniya A."/>
            <person name="Schwartz H.T."/>
            <person name="Tan C.-H."/>
            <person name="Antoshechkin I."/>
            <person name="Sternberg P.W."/>
            <person name="Goodrich-Blair H."/>
            <person name="Dillman A.R."/>
        </authorList>
    </citation>
    <scope>NUCLEOTIDE SEQUENCE</scope>
    <source>
        <strain evidence="5">PS9179</strain>
        <tissue evidence="5">Whole animal</tissue>
    </source>
</reference>
<proteinExistence type="inferred from homology"/>
<keyword evidence="3" id="KW-0732">Signal</keyword>
<dbReference type="SMART" id="SM00328">
    <property type="entry name" value="BPI1"/>
    <property type="match status" value="1"/>
</dbReference>
<evidence type="ECO:0000256" key="3">
    <source>
        <dbReference type="SAM" id="SignalP"/>
    </source>
</evidence>
<dbReference type="Gene3D" id="3.15.10.10">
    <property type="entry name" value="Bactericidal permeability-increasing protein, domain 1"/>
    <property type="match status" value="1"/>
</dbReference>